<evidence type="ECO:0000256" key="3">
    <source>
        <dbReference type="ARBA" id="ARBA00022801"/>
    </source>
</evidence>
<dbReference type="InterPro" id="IPR004447">
    <property type="entry name" value="Peptidase_S41A"/>
</dbReference>
<dbReference type="KEGG" id="rmar:GBA65_13865"/>
<evidence type="ECO:0000256" key="4">
    <source>
        <dbReference type="ARBA" id="ARBA00022825"/>
    </source>
</evidence>
<evidence type="ECO:0000256" key="1">
    <source>
        <dbReference type="ARBA" id="ARBA00009179"/>
    </source>
</evidence>
<dbReference type="InterPro" id="IPR005151">
    <property type="entry name" value="Tail-specific_protease"/>
</dbReference>
<dbReference type="Pfam" id="PF17820">
    <property type="entry name" value="PDZ_6"/>
    <property type="match status" value="1"/>
</dbReference>
<feature type="region of interest" description="Disordered" evidence="6">
    <location>
        <begin position="411"/>
        <end position="433"/>
    </location>
</feature>
<dbReference type="Gene3D" id="2.30.42.10">
    <property type="match status" value="1"/>
</dbReference>
<dbReference type="PANTHER" id="PTHR32060">
    <property type="entry name" value="TAIL-SPECIFIC PROTEASE"/>
    <property type="match status" value="1"/>
</dbReference>
<dbReference type="InterPro" id="IPR001478">
    <property type="entry name" value="PDZ"/>
</dbReference>
<dbReference type="CDD" id="cd07560">
    <property type="entry name" value="Peptidase_S41_CPP"/>
    <property type="match status" value="1"/>
</dbReference>
<dbReference type="GO" id="GO:0008236">
    <property type="term" value="F:serine-type peptidase activity"/>
    <property type="evidence" value="ECO:0007669"/>
    <property type="project" value="UniProtKB-KW"/>
</dbReference>
<dbReference type="PANTHER" id="PTHR32060:SF30">
    <property type="entry name" value="CARBOXY-TERMINAL PROCESSING PROTEASE CTPA"/>
    <property type="match status" value="1"/>
</dbReference>
<accession>A0A6G8PZ58</accession>
<dbReference type="Gene3D" id="3.30.750.44">
    <property type="match status" value="1"/>
</dbReference>
<reference evidence="8 9" key="1">
    <citation type="submission" date="2019-10" db="EMBL/GenBank/DDBJ databases">
        <title>Rubrobacter sp nov SCSIO 52915 isolated from a deep-sea sediment in the South China Sea.</title>
        <authorList>
            <person name="Chen R.W."/>
        </authorList>
    </citation>
    <scope>NUCLEOTIDE SEQUENCE [LARGE SCALE GENOMIC DNA]</scope>
    <source>
        <strain evidence="8 9">SCSIO 52915</strain>
    </source>
</reference>
<dbReference type="NCBIfam" id="TIGR00225">
    <property type="entry name" value="prc"/>
    <property type="match status" value="1"/>
</dbReference>
<feature type="domain" description="PDZ" evidence="7">
    <location>
        <begin position="102"/>
        <end position="171"/>
    </location>
</feature>
<dbReference type="SMART" id="SM00245">
    <property type="entry name" value="TSPc"/>
    <property type="match status" value="1"/>
</dbReference>
<protein>
    <submittedName>
        <fullName evidence="8">PDZ domain-containing protein</fullName>
    </submittedName>
</protein>
<dbReference type="SMART" id="SM00228">
    <property type="entry name" value="PDZ"/>
    <property type="match status" value="1"/>
</dbReference>
<keyword evidence="2 5" id="KW-0645">Protease</keyword>
<name>A0A6G8PZ58_9ACTN</name>
<dbReference type="SUPFAM" id="SSF52096">
    <property type="entry name" value="ClpP/crotonase"/>
    <property type="match status" value="1"/>
</dbReference>
<dbReference type="FunFam" id="2.30.42.10:FF:000063">
    <property type="entry name" value="Peptidase, S41 family"/>
    <property type="match status" value="1"/>
</dbReference>
<dbReference type="AlphaFoldDB" id="A0A6G8PZ58"/>
<dbReference type="GO" id="GO:0007165">
    <property type="term" value="P:signal transduction"/>
    <property type="evidence" value="ECO:0007669"/>
    <property type="project" value="TreeGrafter"/>
</dbReference>
<evidence type="ECO:0000259" key="7">
    <source>
        <dbReference type="PROSITE" id="PS50106"/>
    </source>
</evidence>
<dbReference type="EMBL" id="CP045121">
    <property type="protein sequence ID" value="QIN79417.1"/>
    <property type="molecule type" value="Genomic_DNA"/>
</dbReference>
<evidence type="ECO:0000313" key="8">
    <source>
        <dbReference type="EMBL" id="QIN79417.1"/>
    </source>
</evidence>
<dbReference type="InterPro" id="IPR036034">
    <property type="entry name" value="PDZ_sf"/>
</dbReference>
<dbReference type="RefSeq" id="WP_166397082.1">
    <property type="nucleotide sequence ID" value="NZ_CP045121.1"/>
</dbReference>
<dbReference type="GO" id="GO:0004175">
    <property type="term" value="F:endopeptidase activity"/>
    <property type="evidence" value="ECO:0007669"/>
    <property type="project" value="TreeGrafter"/>
</dbReference>
<evidence type="ECO:0000313" key="9">
    <source>
        <dbReference type="Proteomes" id="UP000502706"/>
    </source>
</evidence>
<sequence>MWRNTANKLDLRRSIVRVLALVLVMLALMFAAYAYGRSESPASLSSEDQESVRLYAEALKEVEDDYVDQEAVDPKKQTYGAIQGMIESLGDEGHTRFLTPEEVENNRQGLSGKYVGIGVQLENREEEVVVSAPIDGSPADEAGVKTGDVVVAVDGEGVEGEDVAQIAEKVRGPEGSPVELTVRRGEEEQSFELEREELAVETASWNLIPETNVAHLRLASFSQDAAEGLRVAMDEARTAGAQRFVLDLRANPGGQVDQAIAVAELFLGPDQVVYVRRDASGDQDEVRTSDDAEPTDAPVVVLTNGGTASSAEIVAGALRDNGRAEVVGETTFGTGTVLAERTLSDGSAILLGVAEWLTPNGDFIRESGIEPDVEAALAEGQEPLIPGEEEGMSRGEILDGDAQLARAVEVLEGTPREAPEDAPQASREPPGGA</sequence>
<keyword evidence="4 5" id="KW-0720">Serine protease</keyword>
<comment type="similarity">
    <text evidence="1 5">Belongs to the peptidase S41A family.</text>
</comment>
<evidence type="ECO:0000256" key="2">
    <source>
        <dbReference type="ARBA" id="ARBA00022670"/>
    </source>
</evidence>
<dbReference type="InterPro" id="IPR029045">
    <property type="entry name" value="ClpP/crotonase-like_dom_sf"/>
</dbReference>
<evidence type="ECO:0000256" key="5">
    <source>
        <dbReference type="RuleBase" id="RU004404"/>
    </source>
</evidence>
<dbReference type="Gene3D" id="3.90.226.10">
    <property type="entry name" value="2-enoyl-CoA Hydratase, Chain A, domain 1"/>
    <property type="match status" value="1"/>
</dbReference>
<keyword evidence="3 5" id="KW-0378">Hydrolase</keyword>
<gene>
    <name evidence="8" type="ORF">GBA65_13865</name>
</gene>
<dbReference type="InterPro" id="IPR041489">
    <property type="entry name" value="PDZ_6"/>
</dbReference>
<dbReference type="CDD" id="cd06782">
    <property type="entry name" value="cpPDZ_CPP-like"/>
    <property type="match status" value="1"/>
</dbReference>
<dbReference type="Proteomes" id="UP000502706">
    <property type="component" value="Chromosome"/>
</dbReference>
<evidence type="ECO:0000256" key="6">
    <source>
        <dbReference type="SAM" id="MobiDB-lite"/>
    </source>
</evidence>
<dbReference type="PROSITE" id="PS50106">
    <property type="entry name" value="PDZ"/>
    <property type="match status" value="1"/>
</dbReference>
<dbReference type="SUPFAM" id="SSF50156">
    <property type="entry name" value="PDZ domain-like"/>
    <property type="match status" value="1"/>
</dbReference>
<proteinExistence type="inferred from homology"/>
<dbReference type="Pfam" id="PF03572">
    <property type="entry name" value="Peptidase_S41"/>
    <property type="match status" value="1"/>
</dbReference>
<dbReference type="GO" id="GO:0030288">
    <property type="term" value="C:outer membrane-bounded periplasmic space"/>
    <property type="evidence" value="ECO:0007669"/>
    <property type="project" value="TreeGrafter"/>
</dbReference>
<organism evidence="8 9">
    <name type="scientific">Rubrobacter marinus</name>
    <dbReference type="NCBI Taxonomy" id="2653852"/>
    <lineage>
        <taxon>Bacteria</taxon>
        <taxon>Bacillati</taxon>
        <taxon>Actinomycetota</taxon>
        <taxon>Rubrobacteria</taxon>
        <taxon>Rubrobacterales</taxon>
        <taxon>Rubrobacteraceae</taxon>
        <taxon>Rubrobacter</taxon>
    </lineage>
</organism>
<dbReference type="GO" id="GO:0006508">
    <property type="term" value="P:proteolysis"/>
    <property type="evidence" value="ECO:0007669"/>
    <property type="project" value="UniProtKB-KW"/>
</dbReference>
<keyword evidence="9" id="KW-1185">Reference proteome</keyword>